<keyword evidence="1" id="KW-0732">Signal</keyword>
<protein>
    <submittedName>
        <fullName evidence="3">Secreted protein</fullName>
    </submittedName>
</protein>
<dbReference type="AlphaFoldDB" id="A0A915JRL0"/>
<organism evidence="2 3">
    <name type="scientific">Romanomermis culicivorax</name>
    <name type="common">Nematode worm</name>
    <dbReference type="NCBI Taxonomy" id="13658"/>
    <lineage>
        <taxon>Eukaryota</taxon>
        <taxon>Metazoa</taxon>
        <taxon>Ecdysozoa</taxon>
        <taxon>Nematoda</taxon>
        <taxon>Enoplea</taxon>
        <taxon>Dorylaimia</taxon>
        <taxon>Mermithida</taxon>
        <taxon>Mermithoidea</taxon>
        <taxon>Mermithidae</taxon>
        <taxon>Romanomermis</taxon>
    </lineage>
</organism>
<reference evidence="3" key="1">
    <citation type="submission" date="2022-11" db="UniProtKB">
        <authorList>
            <consortium name="WormBaseParasite"/>
        </authorList>
    </citation>
    <scope>IDENTIFICATION</scope>
</reference>
<feature type="chain" id="PRO_5036780384" evidence="1">
    <location>
        <begin position="23"/>
        <end position="79"/>
    </location>
</feature>
<sequence>MQSRKFTLIIIALSSLIVGLQAHLGNVLIEHMPVYCITRSIFFNECLVDQNNYDARERLVLLMSFTTLHLKHLSNFILF</sequence>
<dbReference type="Proteomes" id="UP000887565">
    <property type="component" value="Unplaced"/>
</dbReference>
<evidence type="ECO:0000313" key="3">
    <source>
        <dbReference type="WBParaSite" id="nRc.2.0.1.t28861-RA"/>
    </source>
</evidence>
<name>A0A915JRL0_ROMCU</name>
<accession>A0A915JRL0</accession>
<proteinExistence type="predicted"/>
<dbReference type="WBParaSite" id="nRc.2.0.1.t28861-RA">
    <property type="protein sequence ID" value="nRc.2.0.1.t28861-RA"/>
    <property type="gene ID" value="nRc.2.0.1.g28861"/>
</dbReference>
<keyword evidence="2" id="KW-1185">Reference proteome</keyword>
<evidence type="ECO:0000256" key="1">
    <source>
        <dbReference type="SAM" id="SignalP"/>
    </source>
</evidence>
<feature type="signal peptide" evidence="1">
    <location>
        <begin position="1"/>
        <end position="22"/>
    </location>
</feature>
<evidence type="ECO:0000313" key="2">
    <source>
        <dbReference type="Proteomes" id="UP000887565"/>
    </source>
</evidence>